<dbReference type="RefSeq" id="WP_212699104.1">
    <property type="nucleotide sequence ID" value="NZ_JADMKU010000001.1"/>
</dbReference>
<dbReference type="Proteomes" id="UP001195941">
    <property type="component" value="Unassembled WGS sequence"/>
</dbReference>
<name>A0ABS5HKY8_9RHOB</name>
<evidence type="ECO:0000313" key="2">
    <source>
        <dbReference type="Proteomes" id="UP001195941"/>
    </source>
</evidence>
<accession>A0ABS5HKY8</accession>
<organism evidence="1 2">
    <name type="scientific">Thalassovita aquimarina</name>
    <dbReference type="NCBI Taxonomy" id="2785917"/>
    <lineage>
        <taxon>Bacteria</taxon>
        <taxon>Pseudomonadati</taxon>
        <taxon>Pseudomonadota</taxon>
        <taxon>Alphaproteobacteria</taxon>
        <taxon>Rhodobacterales</taxon>
        <taxon>Roseobacteraceae</taxon>
        <taxon>Thalassovita</taxon>
    </lineage>
</organism>
<protein>
    <submittedName>
        <fullName evidence="1">Uncharacterized protein</fullName>
    </submittedName>
</protein>
<comment type="caution">
    <text evidence="1">The sequence shown here is derived from an EMBL/GenBank/DDBJ whole genome shotgun (WGS) entry which is preliminary data.</text>
</comment>
<evidence type="ECO:0000313" key="1">
    <source>
        <dbReference type="EMBL" id="MBR9649594.1"/>
    </source>
</evidence>
<sequence length="54" mass="6243">MRNALNSMADRRQDGLDPRHDRPVLFSILAETGVGNGFCMEWILDRLEQREKLA</sequence>
<keyword evidence="2" id="KW-1185">Reference proteome</keyword>
<reference evidence="1 2" key="1">
    <citation type="journal article" date="2021" name="Arch. Microbiol.">
        <title>Thalassobius aquimarinus sp. nov., isolated from the Sea of Japan seashore.</title>
        <authorList>
            <person name="Kurilenko V.V."/>
            <person name="Romanenko L.A."/>
            <person name="Chernysheva N.Y."/>
            <person name="Velansky P.V."/>
            <person name="Tekutyeva L.A."/>
            <person name="Isaeva M.P."/>
            <person name="Mikhailov V.V."/>
        </authorList>
    </citation>
    <scope>NUCLEOTIDE SEQUENCE [LARGE SCALE GENOMIC DNA]</scope>
    <source>
        <strain evidence="1 2">KMM 8518</strain>
    </source>
</reference>
<proteinExistence type="predicted"/>
<dbReference type="EMBL" id="JADMKU010000001">
    <property type="protein sequence ID" value="MBR9649594.1"/>
    <property type="molecule type" value="Genomic_DNA"/>
</dbReference>
<gene>
    <name evidence="1" type="ORF">IT775_00465</name>
</gene>